<reference evidence="3 4" key="1">
    <citation type="submission" date="2020-02" db="EMBL/GenBank/DDBJ databases">
        <title>Genome assembly of a novel Clostridium senegalense strain.</title>
        <authorList>
            <person name="Gupta T.B."/>
            <person name="Jauregui R."/>
            <person name="Maclean P."/>
            <person name="Nawarathana A."/>
            <person name="Brightwell G."/>
        </authorList>
    </citation>
    <scope>NUCLEOTIDE SEQUENCE [LARGE SCALE GENOMIC DNA]</scope>
    <source>
        <strain evidence="3 4">AGRFS4</strain>
    </source>
</reference>
<evidence type="ECO:0000313" key="4">
    <source>
        <dbReference type="Proteomes" id="UP000481872"/>
    </source>
</evidence>
<keyword evidence="2" id="KW-0812">Transmembrane</keyword>
<feature type="compositionally biased region" description="Basic residues" evidence="1">
    <location>
        <begin position="111"/>
        <end position="122"/>
    </location>
</feature>
<evidence type="ECO:0000256" key="1">
    <source>
        <dbReference type="SAM" id="MobiDB-lite"/>
    </source>
</evidence>
<proteinExistence type="predicted"/>
<accession>A0A6M0H645</accession>
<keyword evidence="2" id="KW-1133">Transmembrane helix</keyword>
<dbReference type="AlphaFoldDB" id="A0A6M0H645"/>
<keyword evidence="4" id="KW-1185">Reference proteome</keyword>
<feature type="transmembrane region" description="Helical" evidence="2">
    <location>
        <begin position="65"/>
        <end position="84"/>
    </location>
</feature>
<keyword evidence="2" id="KW-0472">Membrane</keyword>
<feature type="transmembrane region" description="Helical" evidence="2">
    <location>
        <begin position="6"/>
        <end position="27"/>
    </location>
</feature>
<evidence type="ECO:0000256" key="2">
    <source>
        <dbReference type="SAM" id="Phobius"/>
    </source>
</evidence>
<dbReference type="RefSeq" id="WP_061995969.1">
    <property type="nucleotide sequence ID" value="NZ_JAAGPU010000030.1"/>
</dbReference>
<name>A0A6M0H645_9CLOT</name>
<comment type="caution">
    <text evidence="3">The sequence shown here is derived from an EMBL/GenBank/DDBJ whole genome shotgun (WGS) entry which is preliminary data.</text>
</comment>
<organism evidence="3 4">
    <name type="scientific">Clostridium senegalense</name>
    <dbReference type="NCBI Taxonomy" id="1465809"/>
    <lineage>
        <taxon>Bacteria</taxon>
        <taxon>Bacillati</taxon>
        <taxon>Bacillota</taxon>
        <taxon>Clostridia</taxon>
        <taxon>Eubacteriales</taxon>
        <taxon>Clostridiaceae</taxon>
        <taxon>Clostridium</taxon>
    </lineage>
</organism>
<dbReference type="EMBL" id="JAAGPU010000030">
    <property type="protein sequence ID" value="NEU06007.1"/>
    <property type="molecule type" value="Genomic_DNA"/>
</dbReference>
<sequence>MAIVTMILEIILFSIISLIAYSALRVYVFSKLKINKWVVLILALAIFLIPNFLWPTMPIVVNKYIIPTIFVILFLWFMDLCGFLKGFDNVKTDNDSGYKKYNKSNNNVIKPKAKPNRVKNKK</sequence>
<feature type="region of interest" description="Disordered" evidence="1">
    <location>
        <begin position="101"/>
        <end position="122"/>
    </location>
</feature>
<dbReference type="Proteomes" id="UP000481872">
    <property type="component" value="Unassembled WGS sequence"/>
</dbReference>
<feature type="transmembrane region" description="Helical" evidence="2">
    <location>
        <begin position="34"/>
        <end position="53"/>
    </location>
</feature>
<gene>
    <name evidence="3" type="ORF">G3M99_14315</name>
</gene>
<evidence type="ECO:0000313" key="3">
    <source>
        <dbReference type="EMBL" id="NEU06007.1"/>
    </source>
</evidence>
<protein>
    <submittedName>
        <fullName evidence="3">Uncharacterized protein</fullName>
    </submittedName>
</protein>